<keyword evidence="4" id="KW-0805">Transcription regulation</keyword>
<protein>
    <recommendedName>
        <fullName evidence="9">Dof-type domain-containing protein</fullName>
    </recommendedName>
</protein>
<organism evidence="10 11">
    <name type="scientific">Sphagnum troendelagicum</name>
    <dbReference type="NCBI Taxonomy" id="128251"/>
    <lineage>
        <taxon>Eukaryota</taxon>
        <taxon>Viridiplantae</taxon>
        <taxon>Streptophyta</taxon>
        <taxon>Embryophyta</taxon>
        <taxon>Bryophyta</taxon>
        <taxon>Sphagnophytina</taxon>
        <taxon>Sphagnopsida</taxon>
        <taxon>Sphagnales</taxon>
        <taxon>Sphagnaceae</taxon>
        <taxon>Sphagnum</taxon>
    </lineage>
</organism>
<dbReference type="InterPro" id="IPR003851">
    <property type="entry name" value="Znf_Dof"/>
</dbReference>
<feature type="region of interest" description="Disordered" evidence="8">
    <location>
        <begin position="1"/>
        <end position="70"/>
    </location>
</feature>
<feature type="compositionally biased region" description="Gly residues" evidence="8">
    <location>
        <begin position="53"/>
        <end position="62"/>
    </location>
</feature>
<keyword evidence="2" id="KW-0863">Zinc-finger</keyword>
<evidence type="ECO:0000256" key="6">
    <source>
        <dbReference type="ARBA" id="ARBA00023163"/>
    </source>
</evidence>
<keyword evidence="5" id="KW-0238">DNA-binding</keyword>
<evidence type="ECO:0000256" key="2">
    <source>
        <dbReference type="ARBA" id="ARBA00022771"/>
    </source>
</evidence>
<feature type="compositionally biased region" description="Polar residues" evidence="8">
    <location>
        <begin position="312"/>
        <end position="331"/>
    </location>
</feature>
<evidence type="ECO:0000256" key="4">
    <source>
        <dbReference type="ARBA" id="ARBA00023015"/>
    </source>
</evidence>
<dbReference type="PROSITE" id="PS01361">
    <property type="entry name" value="ZF_DOF_1"/>
    <property type="match status" value="1"/>
</dbReference>
<evidence type="ECO:0000259" key="9">
    <source>
        <dbReference type="PROSITE" id="PS50884"/>
    </source>
</evidence>
<feature type="compositionally biased region" description="Low complexity" evidence="8">
    <location>
        <begin position="29"/>
        <end position="52"/>
    </location>
</feature>
<name>A0ABP0UPL3_9BRYO</name>
<keyword evidence="3" id="KW-0862">Zinc</keyword>
<feature type="region of interest" description="Disordered" evidence="8">
    <location>
        <begin position="312"/>
        <end position="355"/>
    </location>
</feature>
<reference evidence="10" key="1">
    <citation type="submission" date="2024-02" db="EMBL/GenBank/DDBJ databases">
        <authorList>
            <consortium name="ELIXIR-Norway"/>
            <consortium name="Elixir Norway"/>
        </authorList>
    </citation>
    <scope>NUCLEOTIDE SEQUENCE</scope>
</reference>
<dbReference type="EMBL" id="OZ019897">
    <property type="protein sequence ID" value="CAK9225750.1"/>
    <property type="molecule type" value="Genomic_DNA"/>
</dbReference>
<evidence type="ECO:0000256" key="7">
    <source>
        <dbReference type="ARBA" id="ARBA00023242"/>
    </source>
</evidence>
<dbReference type="PANTHER" id="PTHR31089">
    <property type="entry name" value="CYCLIC DOF FACTOR 2"/>
    <property type="match status" value="1"/>
</dbReference>
<gene>
    <name evidence="10" type="ORF">CSSPTR1EN2_LOCUS17864</name>
</gene>
<keyword evidence="11" id="KW-1185">Reference proteome</keyword>
<evidence type="ECO:0000313" key="11">
    <source>
        <dbReference type="Proteomes" id="UP001497512"/>
    </source>
</evidence>
<proteinExistence type="predicted"/>
<accession>A0ABP0UPL3</accession>
<keyword evidence="1" id="KW-0479">Metal-binding</keyword>
<keyword evidence="7" id="KW-0539">Nucleus</keyword>
<dbReference type="Proteomes" id="UP001497512">
    <property type="component" value="Chromosome 5"/>
</dbReference>
<evidence type="ECO:0000313" key="10">
    <source>
        <dbReference type="EMBL" id="CAK9225750.1"/>
    </source>
</evidence>
<dbReference type="PROSITE" id="PS50884">
    <property type="entry name" value="ZF_DOF_2"/>
    <property type="match status" value="1"/>
</dbReference>
<evidence type="ECO:0000256" key="3">
    <source>
        <dbReference type="ARBA" id="ARBA00022833"/>
    </source>
</evidence>
<dbReference type="Pfam" id="PF02701">
    <property type="entry name" value="Zn_ribbon_Dof"/>
    <property type="match status" value="1"/>
</dbReference>
<feature type="domain" description="Dof-type" evidence="9">
    <location>
        <begin position="77"/>
        <end position="131"/>
    </location>
</feature>
<feature type="region of interest" description="Disordered" evidence="8">
    <location>
        <begin position="398"/>
        <end position="439"/>
    </location>
</feature>
<keyword evidence="6" id="KW-0804">Transcription</keyword>
<dbReference type="InterPro" id="IPR045174">
    <property type="entry name" value="Dof"/>
</dbReference>
<feature type="compositionally biased region" description="Polar residues" evidence="8">
    <location>
        <begin position="1"/>
        <end position="10"/>
    </location>
</feature>
<evidence type="ECO:0000256" key="1">
    <source>
        <dbReference type="ARBA" id="ARBA00022723"/>
    </source>
</evidence>
<dbReference type="PANTHER" id="PTHR31089:SF22">
    <property type="entry name" value="CYCLIC DOF FACTOR 4"/>
    <property type="match status" value="1"/>
</dbReference>
<feature type="compositionally biased region" description="Polar residues" evidence="8">
    <location>
        <begin position="409"/>
        <end position="433"/>
    </location>
</feature>
<evidence type="ECO:0000256" key="5">
    <source>
        <dbReference type="ARBA" id="ARBA00023125"/>
    </source>
</evidence>
<sequence length="454" mass="48221">MQLLVNSNSVVDGGGRAQTEEEEEDAEEQAGGVVAAASSSSSPVSPPAARGQAAGGGVGSPGSGSNVVVPEKPAKVVPCPRCESMNTKFCYFNNYSTKQPRYFCRQCQRYWTVGGTLRNVPVGGGSRKKSSRSQRSDPYLRSAIAAQSGGGGGGVAPLSSTAAALSGNNNPLLLQHTLGFQQLLMQDVNLPYNMTTSAYELQQQEQYLEHQNPGLLFYPVLNKSVNNNAQELSAMHAMSTSSAGAGAGGVCGGGSDPGAEGGVNHHPMLNVNGAYYGTPNNNNSSSDFLHGDSIINQVIQWGDLVPTEQQQLQTESIWNESRHQQSGSPALSASDEEEEVNRRRRSSSSCCNSPQAKLQHVVKAESFEPCTNNNNNSSSMLLQQQHLRILNTNNNRKSGFEGQCLAPNNIGSSPPHGSSTIEEEGSTPTNGYSANGYDEGDVVSSMWPDLEFFH</sequence>
<evidence type="ECO:0000256" key="8">
    <source>
        <dbReference type="SAM" id="MobiDB-lite"/>
    </source>
</evidence>